<dbReference type="AlphaFoldDB" id="A0A9Q1IW51"/>
<proteinExistence type="predicted"/>
<organism evidence="2 3">
    <name type="scientific">Synaphobranchus kaupii</name>
    <name type="common">Kaup's arrowtooth eel</name>
    <dbReference type="NCBI Taxonomy" id="118154"/>
    <lineage>
        <taxon>Eukaryota</taxon>
        <taxon>Metazoa</taxon>
        <taxon>Chordata</taxon>
        <taxon>Craniata</taxon>
        <taxon>Vertebrata</taxon>
        <taxon>Euteleostomi</taxon>
        <taxon>Actinopterygii</taxon>
        <taxon>Neopterygii</taxon>
        <taxon>Teleostei</taxon>
        <taxon>Anguilliformes</taxon>
        <taxon>Synaphobranchidae</taxon>
        <taxon>Synaphobranchus</taxon>
    </lineage>
</organism>
<name>A0A9Q1IW51_SYNKA</name>
<protein>
    <submittedName>
        <fullName evidence="2">Uncharacterized protein</fullName>
    </submittedName>
</protein>
<keyword evidence="3" id="KW-1185">Reference proteome</keyword>
<accession>A0A9Q1IW51</accession>
<comment type="caution">
    <text evidence="2">The sequence shown here is derived from an EMBL/GenBank/DDBJ whole genome shotgun (WGS) entry which is preliminary data.</text>
</comment>
<sequence>MLPMKVFNTIYLPGRLFSSLSDLCIRLCLGRLWRQTCVFPAQSKRDKRGRGRMAGGLRSYQLGRGARTFMSAPAVRLLKYLGVGGAKLRRARKKLAERSGEGKFLAKAEEERSDLGQNC</sequence>
<reference evidence="2" key="1">
    <citation type="journal article" date="2023" name="Science">
        <title>Genome structures resolve the early diversification of teleost fishes.</title>
        <authorList>
            <person name="Parey E."/>
            <person name="Louis A."/>
            <person name="Montfort J."/>
            <person name="Bouchez O."/>
            <person name="Roques C."/>
            <person name="Iampietro C."/>
            <person name="Lluch J."/>
            <person name="Castinel A."/>
            <person name="Donnadieu C."/>
            <person name="Desvignes T."/>
            <person name="Floi Bucao C."/>
            <person name="Jouanno E."/>
            <person name="Wen M."/>
            <person name="Mejri S."/>
            <person name="Dirks R."/>
            <person name="Jansen H."/>
            <person name="Henkel C."/>
            <person name="Chen W.J."/>
            <person name="Zahm M."/>
            <person name="Cabau C."/>
            <person name="Klopp C."/>
            <person name="Thompson A.W."/>
            <person name="Robinson-Rechavi M."/>
            <person name="Braasch I."/>
            <person name="Lecointre G."/>
            <person name="Bobe J."/>
            <person name="Postlethwait J.H."/>
            <person name="Berthelot C."/>
            <person name="Roest Crollius H."/>
            <person name="Guiguen Y."/>
        </authorList>
    </citation>
    <scope>NUCLEOTIDE SEQUENCE</scope>
    <source>
        <strain evidence="2">WJC10195</strain>
    </source>
</reference>
<evidence type="ECO:0000313" key="3">
    <source>
        <dbReference type="Proteomes" id="UP001152622"/>
    </source>
</evidence>
<dbReference type="Proteomes" id="UP001152622">
    <property type="component" value="Chromosome 7"/>
</dbReference>
<evidence type="ECO:0000256" key="1">
    <source>
        <dbReference type="SAM" id="MobiDB-lite"/>
    </source>
</evidence>
<feature type="region of interest" description="Disordered" evidence="1">
    <location>
        <begin position="97"/>
        <end position="119"/>
    </location>
</feature>
<dbReference type="EMBL" id="JAINUF010000007">
    <property type="protein sequence ID" value="KAJ8354826.1"/>
    <property type="molecule type" value="Genomic_DNA"/>
</dbReference>
<evidence type="ECO:0000313" key="2">
    <source>
        <dbReference type="EMBL" id="KAJ8354826.1"/>
    </source>
</evidence>
<gene>
    <name evidence="2" type="ORF">SKAU_G00223930</name>
</gene>